<accession>A0A5B7F500</accession>
<gene>
    <name evidence="2" type="ORF">E2C01_033915</name>
</gene>
<organism evidence="2 3">
    <name type="scientific">Portunus trituberculatus</name>
    <name type="common">Swimming crab</name>
    <name type="synonym">Neptunus trituberculatus</name>
    <dbReference type="NCBI Taxonomy" id="210409"/>
    <lineage>
        <taxon>Eukaryota</taxon>
        <taxon>Metazoa</taxon>
        <taxon>Ecdysozoa</taxon>
        <taxon>Arthropoda</taxon>
        <taxon>Crustacea</taxon>
        <taxon>Multicrustacea</taxon>
        <taxon>Malacostraca</taxon>
        <taxon>Eumalacostraca</taxon>
        <taxon>Eucarida</taxon>
        <taxon>Decapoda</taxon>
        <taxon>Pleocyemata</taxon>
        <taxon>Brachyura</taxon>
        <taxon>Eubrachyura</taxon>
        <taxon>Portunoidea</taxon>
        <taxon>Portunidae</taxon>
        <taxon>Portuninae</taxon>
        <taxon>Portunus</taxon>
    </lineage>
</organism>
<feature type="region of interest" description="Disordered" evidence="1">
    <location>
        <begin position="42"/>
        <end position="63"/>
    </location>
</feature>
<keyword evidence="3" id="KW-1185">Reference proteome</keyword>
<evidence type="ECO:0000256" key="1">
    <source>
        <dbReference type="SAM" id="MobiDB-lite"/>
    </source>
</evidence>
<dbReference type="EMBL" id="VSRR010004664">
    <property type="protein sequence ID" value="MPC40359.1"/>
    <property type="molecule type" value="Genomic_DNA"/>
</dbReference>
<evidence type="ECO:0000313" key="2">
    <source>
        <dbReference type="EMBL" id="MPC40359.1"/>
    </source>
</evidence>
<protein>
    <submittedName>
        <fullName evidence="2">Uncharacterized protein</fullName>
    </submittedName>
</protein>
<dbReference type="Proteomes" id="UP000324222">
    <property type="component" value="Unassembled WGS sequence"/>
</dbReference>
<reference evidence="2 3" key="1">
    <citation type="submission" date="2019-05" db="EMBL/GenBank/DDBJ databases">
        <title>Another draft genome of Portunus trituberculatus and its Hox gene families provides insights of decapod evolution.</title>
        <authorList>
            <person name="Jeong J.-H."/>
            <person name="Song I."/>
            <person name="Kim S."/>
            <person name="Choi T."/>
            <person name="Kim D."/>
            <person name="Ryu S."/>
            <person name="Kim W."/>
        </authorList>
    </citation>
    <scope>NUCLEOTIDE SEQUENCE [LARGE SCALE GENOMIC DNA]</scope>
    <source>
        <tissue evidence="2">Muscle</tissue>
    </source>
</reference>
<name>A0A5B7F500_PORTR</name>
<dbReference type="AlphaFoldDB" id="A0A5B7F500"/>
<feature type="region of interest" description="Disordered" evidence="1">
    <location>
        <begin position="204"/>
        <end position="223"/>
    </location>
</feature>
<comment type="caution">
    <text evidence="2">The sequence shown here is derived from an EMBL/GenBank/DDBJ whole genome shotgun (WGS) entry which is preliminary data.</text>
</comment>
<evidence type="ECO:0000313" key="3">
    <source>
        <dbReference type="Proteomes" id="UP000324222"/>
    </source>
</evidence>
<feature type="compositionally biased region" description="Basic and acidic residues" evidence="1">
    <location>
        <begin position="42"/>
        <end position="51"/>
    </location>
</feature>
<feature type="compositionally biased region" description="Polar residues" evidence="1">
    <location>
        <begin position="208"/>
        <end position="217"/>
    </location>
</feature>
<sequence>MGEREGALMAVGRDGLPDNWGGGRLRKKKHCTFIPDNNCKSEDETALRQEQEQGGAGESQPGCRGTGVVWSGVTHVVPATAADSGIYKVFPVVEEEEEEKEEEVVVVVVVVVVGGGDVSISVICDWYSLSVITSIALSLPLPCGWRGYSVVESSAPQETALTITLNKNLSRTQSCSSTKSLRATYVRRSRARSELVYASRDLRRPQAGSPQEVTVSGSYPGLS</sequence>
<proteinExistence type="predicted"/>